<evidence type="ECO:0000313" key="6">
    <source>
        <dbReference type="EMBL" id="CRG91988.1"/>
    </source>
</evidence>
<dbReference type="GO" id="GO:0004499">
    <property type="term" value="F:N,N-dimethylaniline monooxygenase activity"/>
    <property type="evidence" value="ECO:0007669"/>
    <property type="project" value="InterPro"/>
</dbReference>
<keyword evidence="3" id="KW-0285">Flavoprotein</keyword>
<evidence type="ECO:0000256" key="2">
    <source>
        <dbReference type="ARBA" id="ARBA00010139"/>
    </source>
</evidence>
<dbReference type="InterPro" id="IPR020946">
    <property type="entry name" value="Flavin_mOase-like"/>
</dbReference>
<keyword evidence="5" id="KW-0560">Oxidoreductase</keyword>
<dbReference type="EMBL" id="CVMT01000011">
    <property type="protein sequence ID" value="CRG91988.1"/>
    <property type="molecule type" value="Genomic_DNA"/>
</dbReference>
<dbReference type="Proteomes" id="UP000054383">
    <property type="component" value="Unassembled WGS sequence"/>
</dbReference>
<comment type="cofactor">
    <cofactor evidence="1">
        <name>FAD</name>
        <dbReference type="ChEBI" id="CHEBI:57692"/>
    </cofactor>
</comment>
<protein>
    <submittedName>
        <fullName evidence="6">Putative sterigmatocystin biosynthesis monooxygenase stcW</fullName>
    </submittedName>
</protein>
<dbReference type="OrthoDB" id="4212819at2759"/>
<gene>
    <name evidence="6" type="ORF">PISL3812_09042</name>
</gene>
<dbReference type="PANTHER" id="PTHR42877:SF8">
    <property type="entry name" value="MONOOXYGENASE"/>
    <property type="match status" value="1"/>
</dbReference>
<dbReference type="Pfam" id="PF00743">
    <property type="entry name" value="FMO-like"/>
    <property type="match status" value="1"/>
</dbReference>
<evidence type="ECO:0000256" key="4">
    <source>
        <dbReference type="ARBA" id="ARBA00022827"/>
    </source>
</evidence>
<evidence type="ECO:0000256" key="5">
    <source>
        <dbReference type="ARBA" id="ARBA00023002"/>
    </source>
</evidence>
<dbReference type="Gene3D" id="3.50.50.60">
    <property type="entry name" value="FAD/NAD(P)-binding domain"/>
    <property type="match status" value="2"/>
</dbReference>
<dbReference type="STRING" id="28573.A0A0U1M8W2"/>
<keyword evidence="4" id="KW-0274">FAD</keyword>
<evidence type="ECO:0000256" key="1">
    <source>
        <dbReference type="ARBA" id="ARBA00001974"/>
    </source>
</evidence>
<dbReference type="AlphaFoldDB" id="A0A0U1M8W2"/>
<proteinExistence type="inferred from homology"/>
<accession>A0A0U1M8W2</accession>
<dbReference type="SUPFAM" id="SSF51905">
    <property type="entry name" value="FAD/NAD(P)-binding domain"/>
    <property type="match status" value="2"/>
</dbReference>
<keyword evidence="6" id="KW-0503">Monooxygenase</keyword>
<comment type="similarity">
    <text evidence="2">Belongs to the FAD-binding monooxygenase family.</text>
</comment>
<dbReference type="GO" id="GO:0050660">
    <property type="term" value="F:flavin adenine dinucleotide binding"/>
    <property type="evidence" value="ECO:0007669"/>
    <property type="project" value="InterPro"/>
</dbReference>
<sequence>MAEANPHVVGPEGDRFKLPIHAERKIRIACIGAGQAGLCFAYKLQRSFQNFELVVYEKNEGVGGVWYENKYPGLACDFPGHNYVYSFEPCATFESEYAPRNAILKYFSDFAEKYGLHKYIRTRTKLNQAEWDDVKGEWKLQLEDLANDNMSFEHTADIVINASGHLNRWKWPAVQGLHDFEGHLAHSANWDETFSLEGKRVAVLGNGSSGQQVLTAIQPNVQKVVHFIRQPNWTTGPFCDPQRDYSPEEVEAFKNEPGKLQTKRKKDETILNTFYSAFLHDSLLQTGLHGFAAQAMKAQGLPDELIPSFKPGCRRPTPGIGYIDALNASNTEVVLGEIQRVTSNGIVDHTGREHELDAIFCATGFDTTYVPGFEVRGLGAKTLKDLWAKDVTDSYMATTVPHMPNFMLFGGPFFPHVSGSAVHNSEIQADYMLQLIDRYQTEEIHSFTPSQAASRGFTAYCRRVLLNTVWSDRCRSHFKAGTANQGSLSMWPGSSMHFGEALREVHAEDYDWVWRGTTADEKEANRFVWLGNGFSATGADPTSDLAWYITEQDEGPLMSRGARRRQFTKSGTCPGRNEMLAPLGRVAD</sequence>
<keyword evidence="7" id="KW-1185">Reference proteome</keyword>
<evidence type="ECO:0000256" key="3">
    <source>
        <dbReference type="ARBA" id="ARBA00022630"/>
    </source>
</evidence>
<name>A0A0U1M8W2_TALIS</name>
<reference evidence="6 7" key="1">
    <citation type="submission" date="2015-04" db="EMBL/GenBank/DDBJ databases">
        <authorList>
            <person name="Syromyatnikov M.Y."/>
            <person name="Popov V.N."/>
        </authorList>
    </citation>
    <scope>NUCLEOTIDE SEQUENCE [LARGE SCALE GENOMIC DNA]</scope>
    <source>
        <strain evidence="6">WF-38-12</strain>
    </source>
</reference>
<dbReference type="InterPro" id="IPR036188">
    <property type="entry name" value="FAD/NAD-bd_sf"/>
</dbReference>
<dbReference type="PANTHER" id="PTHR42877">
    <property type="entry name" value="L-ORNITHINE N(5)-MONOOXYGENASE-RELATED"/>
    <property type="match status" value="1"/>
</dbReference>
<organism evidence="6 7">
    <name type="scientific">Talaromyces islandicus</name>
    <name type="common">Penicillium islandicum</name>
    <dbReference type="NCBI Taxonomy" id="28573"/>
    <lineage>
        <taxon>Eukaryota</taxon>
        <taxon>Fungi</taxon>
        <taxon>Dikarya</taxon>
        <taxon>Ascomycota</taxon>
        <taxon>Pezizomycotina</taxon>
        <taxon>Eurotiomycetes</taxon>
        <taxon>Eurotiomycetidae</taxon>
        <taxon>Eurotiales</taxon>
        <taxon>Trichocomaceae</taxon>
        <taxon>Talaromyces</taxon>
        <taxon>Talaromyces sect. Islandici</taxon>
    </lineage>
</organism>
<dbReference type="GO" id="GO:0050661">
    <property type="term" value="F:NADP binding"/>
    <property type="evidence" value="ECO:0007669"/>
    <property type="project" value="InterPro"/>
</dbReference>
<evidence type="ECO:0000313" key="7">
    <source>
        <dbReference type="Proteomes" id="UP000054383"/>
    </source>
</evidence>
<dbReference type="InterPro" id="IPR051209">
    <property type="entry name" value="FAD-bind_Monooxygenase_sf"/>
</dbReference>